<accession>U6K945</accession>
<dbReference type="AlphaFoldDB" id="U6K945"/>
<reference evidence="1" key="1">
    <citation type="submission" date="2013-10" db="EMBL/GenBank/DDBJ databases">
        <title>Genomic analysis of the causative agents of coccidiosis in chickens.</title>
        <authorList>
            <person name="Reid A.J."/>
            <person name="Blake D."/>
            <person name="Billington K."/>
            <person name="Browne H."/>
            <person name="Dunn M."/>
            <person name="Hung S."/>
            <person name="Kawahara F."/>
            <person name="Miranda-Saavedra D."/>
            <person name="Mourier T."/>
            <person name="Nagra H."/>
            <person name="Otto T.D."/>
            <person name="Rawlings N."/>
            <person name="Sanchez A."/>
            <person name="Sanders M."/>
            <person name="Subramaniam C."/>
            <person name="Tay Y."/>
            <person name="Dear P."/>
            <person name="Doerig C."/>
            <person name="Gruber A."/>
            <person name="Parkinson J."/>
            <person name="Shirley M."/>
            <person name="Wan K.L."/>
            <person name="Berriman M."/>
            <person name="Tomley F."/>
            <person name="Pain A."/>
        </authorList>
    </citation>
    <scope>NUCLEOTIDE SEQUENCE [LARGE SCALE GENOMIC DNA]</scope>
    <source>
        <strain evidence="1">Houghton</strain>
    </source>
</reference>
<sequence length="276" mass="31394">MLLVETFTEEKNIFWCKKYSDASKTQPLPEKTASKEEREDFAVRNMLLVTVFEAAETRLEFLNRIEELSKKHQIESVFSLEVERPLPQPTVEDGRDAFSFESFTRRLEKLGVQGVAQEGDSQGTVPWLVAQDLSNAVAIKAHYDASNMAVVDLYEDFLTFIEQTKVGKTEAERKRIENVILPESDVSVPLSVLADVVRSVKTTYEMEHFPAPQILSWRDQWNVPKLSSLTNDIRLSQKTMFDVALDSKHSALENWGHLEDIDSLATNILPSAVFLL</sequence>
<protein>
    <submittedName>
        <fullName evidence="1">Uncharacterized protein</fullName>
    </submittedName>
</protein>
<dbReference type="GeneID" id="25376987"/>
<dbReference type="Proteomes" id="UP000030744">
    <property type="component" value="Unassembled WGS sequence"/>
</dbReference>
<evidence type="ECO:0000313" key="1">
    <source>
        <dbReference type="EMBL" id="CDJ34550.1"/>
    </source>
</evidence>
<dbReference type="OrthoDB" id="347688at2759"/>
<evidence type="ECO:0000313" key="2">
    <source>
        <dbReference type="Proteomes" id="UP000030744"/>
    </source>
</evidence>
<proteinExistence type="predicted"/>
<dbReference type="VEuPathDB" id="ToxoDB:EMH_0020930"/>
<gene>
    <name evidence="1" type="ORF">EMH_0020930</name>
</gene>
<dbReference type="RefSeq" id="XP_013357113.1">
    <property type="nucleotide sequence ID" value="XM_013501659.1"/>
</dbReference>
<organism evidence="1 2">
    <name type="scientific">Eimeria mitis</name>
    <dbReference type="NCBI Taxonomy" id="44415"/>
    <lineage>
        <taxon>Eukaryota</taxon>
        <taxon>Sar</taxon>
        <taxon>Alveolata</taxon>
        <taxon>Apicomplexa</taxon>
        <taxon>Conoidasida</taxon>
        <taxon>Coccidia</taxon>
        <taxon>Eucoccidiorida</taxon>
        <taxon>Eimeriorina</taxon>
        <taxon>Eimeriidae</taxon>
        <taxon>Eimeria</taxon>
    </lineage>
</organism>
<name>U6K945_9EIME</name>
<dbReference type="EMBL" id="HG686762">
    <property type="protein sequence ID" value="CDJ34550.1"/>
    <property type="molecule type" value="Genomic_DNA"/>
</dbReference>
<keyword evidence="2" id="KW-1185">Reference proteome</keyword>
<reference evidence="1" key="2">
    <citation type="submission" date="2013-10" db="EMBL/GenBank/DDBJ databases">
        <authorList>
            <person name="Aslett M."/>
        </authorList>
    </citation>
    <scope>NUCLEOTIDE SEQUENCE [LARGE SCALE GENOMIC DNA]</scope>
    <source>
        <strain evidence="1">Houghton</strain>
    </source>
</reference>